<accession>A0A852VG38</accession>
<keyword evidence="1" id="KW-0472">Membrane</keyword>
<evidence type="ECO:0000313" key="4">
    <source>
        <dbReference type="Proteomes" id="UP000564385"/>
    </source>
</evidence>
<feature type="transmembrane region" description="Helical" evidence="1">
    <location>
        <begin position="250"/>
        <end position="276"/>
    </location>
</feature>
<sequence length="369" mass="41847">MAASSVGFYRPELDVLRFLAFLLVFLFHGLDVPDGLLSSLRISGALGVCLFFLLSSYLITELLEREKKQSGAIHLKAFYIRRGLRIWPLYLTVLIADYLFPHRLHPGVFSTSRLVAFLLIAGNWYVAHHGFTFTMSTPLWSIPVEEQFYILWPSVRKYLHRSGSIIFSIAMFFIAYIALAWLCHIGADVTTSIWVNSFVQFQFFSTGAILALALRGRAPNLHPFLRIVLFLAGLSTLVLAQHIFQIKESLAAGAFHLIAPGYLCANIGCILLFFSFLGESRLGKLKPLVYLGKISFGLYVFHWMMIEVAGRALRPRFINPQTARTTANAMELALAFVLTVLIASLSYRFFEAPILRFKKRFEFVRTRSI</sequence>
<dbReference type="InterPro" id="IPR050879">
    <property type="entry name" value="Acyltransferase_3"/>
</dbReference>
<keyword evidence="1" id="KW-1133">Transmembrane helix</keyword>
<protein>
    <submittedName>
        <fullName evidence="3">Peptidoglycan/LPS O-acetylase OafA/YrhL</fullName>
    </submittedName>
</protein>
<evidence type="ECO:0000313" key="3">
    <source>
        <dbReference type="EMBL" id="NYF90567.1"/>
    </source>
</evidence>
<feature type="transmembrane region" description="Helical" evidence="1">
    <location>
        <begin position="288"/>
        <end position="306"/>
    </location>
</feature>
<feature type="transmembrane region" description="Helical" evidence="1">
    <location>
        <begin position="193"/>
        <end position="212"/>
    </location>
</feature>
<feature type="transmembrane region" description="Helical" evidence="1">
    <location>
        <begin position="42"/>
        <end position="63"/>
    </location>
</feature>
<evidence type="ECO:0000256" key="1">
    <source>
        <dbReference type="SAM" id="Phobius"/>
    </source>
</evidence>
<dbReference type="Proteomes" id="UP000564385">
    <property type="component" value="Unassembled WGS sequence"/>
</dbReference>
<reference evidence="3 4" key="1">
    <citation type="submission" date="2020-07" db="EMBL/GenBank/DDBJ databases">
        <title>Genomic Encyclopedia of Type Strains, Phase IV (KMG-V): Genome sequencing to study the core and pangenomes of soil and plant-associated prokaryotes.</title>
        <authorList>
            <person name="Whitman W."/>
        </authorList>
    </citation>
    <scope>NUCLEOTIDE SEQUENCE [LARGE SCALE GENOMIC DNA]</scope>
    <source>
        <strain evidence="3 4">M8UP22</strain>
    </source>
</reference>
<dbReference type="PANTHER" id="PTHR23028">
    <property type="entry name" value="ACETYLTRANSFERASE"/>
    <property type="match status" value="1"/>
</dbReference>
<dbReference type="GO" id="GO:0016747">
    <property type="term" value="F:acyltransferase activity, transferring groups other than amino-acyl groups"/>
    <property type="evidence" value="ECO:0007669"/>
    <property type="project" value="InterPro"/>
</dbReference>
<feature type="transmembrane region" description="Helical" evidence="1">
    <location>
        <begin position="326"/>
        <end position="350"/>
    </location>
</feature>
<dbReference type="GO" id="GO:0009103">
    <property type="term" value="P:lipopolysaccharide biosynthetic process"/>
    <property type="evidence" value="ECO:0007669"/>
    <property type="project" value="TreeGrafter"/>
</dbReference>
<proteinExistence type="predicted"/>
<dbReference type="InterPro" id="IPR002656">
    <property type="entry name" value="Acyl_transf_3_dom"/>
</dbReference>
<feature type="transmembrane region" description="Helical" evidence="1">
    <location>
        <begin position="224"/>
        <end position="244"/>
    </location>
</feature>
<name>A0A852VG38_9BACT</name>
<feature type="domain" description="Acyltransferase 3" evidence="2">
    <location>
        <begin position="11"/>
        <end position="347"/>
    </location>
</feature>
<feature type="transmembrane region" description="Helical" evidence="1">
    <location>
        <begin position="12"/>
        <end position="30"/>
    </location>
</feature>
<feature type="transmembrane region" description="Helical" evidence="1">
    <location>
        <begin position="84"/>
        <end position="101"/>
    </location>
</feature>
<dbReference type="PANTHER" id="PTHR23028:SF53">
    <property type="entry name" value="ACYL_TRANSF_3 DOMAIN-CONTAINING PROTEIN"/>
    <property type="match status" value="1"/>
</dbReference>
<dbReference type="EMBL" id="JACCCU010000002">
    <property type="protein sequence ID" value="NYF90567.1"/>
    <property type="molecule type" value="Genomic_DNA"/>
</dbReference>
<dbReference type="GO" id="GO:0016020">
    <property type="term" value="C:membrane"/>
    <property type="evidence" value="ECO:0007669"/>
    <property type="project" value="TreeGrafter"/>
</dbReference>
<feature type="transmembrane region" description="Helical" evidence="1">
    <location>
        <begin position="165"/>
        <end position="187"/>
    </location>
</feature>
<dbReference type="AlphaFoldDB" id="A0A852VG38"/>
<dbReference type="Pfam" id="PF01757">
    <property type="entry name" value="Acyl_transf_3"/>
    <property type="match status" value="1"/>
</dbReference>
<keyword evidence="1" id="KW-0812">Transmembrane</keyword>
<feature type="transmembrane region" description="Helical" evidence="1">
    <location>
        <begin position="107"/>
        <end position="126"/>
    </location>
</feature>
<comment type="caution">
    <text evidence="3">The sequence shown here is derived from an EMBL/GenBank/DDBJ whole genome shotgun (WGS) entry which is preliminary data.</text>
</comment>
<gene>
    <name evidence="3" type="ORF">HDF08_002669</name>
</gene>
<evidence type="ECO:0000259" key="2">
    <source>
        <dbReference type="Pfam" id="PF01757"/>
    </source>
</evidence>
<organism evidence="3 4">
    <name type="scientific">Tunturiibacter lichenicola</name>
    <dbReference type="NCBI Taxonomy" id="2051959"/>
    <lineage>
        <taxon>Bacteria</taxon>
        <taxon>Pseudomonadati</taxon>
        <taxon>Acidobacteriota</taxon>
        <taxon>Terriglobia</taxon>
        <taxon>Terriglobales</taxon>
        <taxon>Acidobacteriaceae</taxon>
        <taxon>Tunturiibacter</taxon>
    </lineage>
</organism>